<dbReference type="EMBL" id="CP130946">
    <property type="protein sequence ID" value="XRP72222.1"/>
    <property type="molecule type" value="Genomic_DNA"/>
</dbReference>
<protein>
    <submittedName>
        <fullName evidence="1">Uncharacterized protein</fullName>
    </submittedName>
</protein>
<sequence length="219" mass="25109">MASYDIREIQSLSDGKGLHPDDNEGHVDMLHWGEIGCKEMRSESADEYGETPDAAWSALNWFTKTRFPRGTEYIFCTFGWDRRHRSHLCIADGAHHLGVAYYLATKLDIEMTLRARWIEHYIDRRDIIELNKNFISILIHESDISKGQPGFRFCDVLQKANNRNFRGIWFGDSQRAPLFGFRPIMFNRASKNSSRIASILLEEGAFDLGGALFNDSSAL</sequence>
<accession>A0ACD5IFH9</accession>
<gene>
    <name evidence="1" type="ORF">HF292_010440</name>
</gene>
<organism evidence="1 2">
    <name type="scientific">Acidithiobacillus ferruginosus</name>
    <dbReference type="NCBI Taxonomy" id="3063951"/>
    <lineage>
        <taxon>Bacteria</taxon>
        <taxon>Pseudomonadati</taxon>
        <taxon>Pseudomonadota</taxon>
        <taxon>Acidithiobacillia</taxon>
        <taxon>Acidithiobacillales</taxon>
        <taxon>Acidithiobacillaceae</taxon>
        <taxon>Acidithiobacillus</taxon>
    </lineage>
</organism>
<evidence type="ECO:0000313" key="2">
    <source>
        <dbReference type="Proteomes" id="UP001196097"/>
    </source>
</evidence>
<keyword evidence="2" id="KW-1185">Reference proteome</keyword>
<reference evidence="1 2" key="1">
    <citation type="journal article" date="2021" name="ISME J.">
        <title>Genomic evolution of the class Acidithiobacillia: deep-branching Proteobacteria living in extreme acidic conditions.</title>
        <authorList>
            <person name="Moya-Beltran A."/>
            <person name="Beard S."/>
            <person name="Rojas-Villalobos C."/>
            <person name="Issotta F."/>
            <person name="Gallardo Y."/>
            <person name="Ulloa R."/>
            <person name="Giaveno A."/>
            <person name="Degli Esposti M."/>
            <person name="Johnson D.B."/>
            <person name="Quatrini R."/>
        </authorList>
    </citation>
    <scope>NUCLEOTIDE SEQUENCE [LARGE SCALE GENOMIC DNA]</scope>
    <source>
        <strain evidence="1 2">CF3</strain>
    </source>
</reference>
<evidence type="ECO:0000313" key="1">
    <source>
        <dbReference type="EMBL" id="XRP72222.1"/>
    </source>
</evidence>
<proteinExistence type="predicted"/>
<dbReference type="Proteomes" id="UP001196097">
    <property type="component" value="Chromosome"/>
</dbReference>
<name>A0ACD5IFH9_9PROT</name>